<dbReference type="GO" id="GO:0020037">
    <property type="term" value="F:heme binding"/>
    <property type="evidence" value="ECO:0007669"/>
    <property type="project" value="InterPro"/>
</dbReference>
<organism evidence="3 4">
    <name type="scientific">Goodfellowiella coeruleoviolacea</name>
    <dbReference type="NCBI Taxonomy" id="334858"/>
    <lineage>
        <taxon>Bacteria</taxon>
        <taxon>Bacillati</taxon>
        <taxon>Actinomycetota</taxon>
        <taxon>Actinomycetes</taxon>
        <taxon>Pseudonocardiales</taxon>
        <taxon>Pseudonocardiaceae</taxon>
        <taxon>Goodfellowiella</taxon>
    </lineage>
</organism>
<dbReference type="Proteomes" id="UP001206128">
    <property type="component" value="Unassembled WGS sequence"/>
</dbReference>
<comment type="similarity">
    <text evidence="1 2">Belongs to the cytochrome P450 family.</text>
</comment>
<evidence type="ECO:0000256" key="1">
    <source>
        <dbReference type="ARBA" id="ARBA00010617"/>
    </source>
</evidence>
<dbReference type="PANTHER" id="PTHR46696:SF6">
    <property type="entry name" value="P450, PUTATIVE (EUROFUNG)-RELATED"/>
    <property type="match status" value="1"/>
</dbReference>
<name>A0AAE3KHS2_9PSEU</name>
<evidence type="ECO:0000256" key="2">
    <source>
        <dbReference type="RuleBase" id="RU000461"/>
    </source>
</evidence>
<dbReference type="GO" id="GO:0005506">
    <property type="term" value="F:iron ion binding"/>
    <property type="evidence" value="ECO:0007669"/>
    <property type="project" value="InterPro"/>
</dbReference>
<dbReference type="InterPro" id="IPR001128">
    <property type="entry name" value="Cyt_P450"/>
</dbReference>
<keyword evidence="2" id="KW-0560">Oxidoreductase</keyword>
<dbReference type="Pfam" id="PF00067">
    <property type="entry name" value="p450"/>
    <property type="match status" value="1"/>
</dbReference>
<proteinExistence type="inferred from homology"/>
<keyword evidence="4" id="KW-1185">Reference proteome</keyword>
<dbReference type="InterPro" id="IPR036396">
    <property type="entry name" value="Cyt_P450_sf"/>
</dbReference>
<accession>A0AAE3KHS2</accession>
<keyword evidence="2" id="KW-0408">Iron</keyword>
<dbReference type="InterPro" id="IPR017972">
    <property type="entry name" value="Cyt_P450_CS"/>
</dbReference>
<dbReference type="AlphaFoldDB" id="A0AAE3KHS2"/>
<dbReference type="Gene3D" id="1.10.630.10">
    <property type="entry name" value="Cytochrome P450"/>
    <property type="match status" value="1"/>
</dbReference>
<keyword evidence="2" id="KW-0349">Heme</keyword>
<keyword evidence="2" id="KW-0503">Monooxygenase</keyword>
<sequence length="409" mass="44688">MGVILGVRAGVMVERELPTLDVMSADHAFDTSRMLAALPEGTPIARSERGLEVLGYRACQEAFANTSLTPCMPELAAVLGVSNQDVVGFVAEELNSREGAEHSRLRAGVAGFFAPARLRRTRLSAARIATEVIESIPAPGDCEAVQQIGVPVAARFFCRLLGVPDADADLVHRFSVGFSTVLRFEEPEAYQAFRDSVDSYLLALFRTRRADPGHDLVSHLMRAENGGNHSPEESLRLAVTMLGAGSDMVAAQIALMIAALTEHPEQWELVRQRDDLVTGAVLECARLRPTVFATERIARQDTELCGVPVRRGEFVFVHIIAGNQDPAIYPRADRLDITRAFTHPPLTWSVGRHFCLGRTLSLIAMEEVLRAIRPRWSTMRFTAAPTTTGQPHSVRPVAVPIAVDLAGQR</sequence>
<evidence type="ECO:0000313" key="3">
    <source>
        <dbReference type="EMBL" id="MCP2167690.1"/>
    </source>
</evidence>
<dbReference type="PRINTS" id="PR00359">
    <property type="entry name" value="BP450"/>
</dbReference>
<dbReference type="EMBL" id="JAMTCK010000011">
    <property type="protein sequence ID" value="MCP2167690.1"/>
    <property type="molecule type" value="Genomic_DNA"/>
</dbReference>
<dbReference type="SUPFAM" id="SSF48264">
    <property type="entry name" value="Cytochrome P450"/>
    <property type="match status" value="1"/>
</dbReference>
<dbReference type="PANTHER" id="PTHR46696">
    <property type="entry name" value="P450, PUTATIVE (EUROFUNG)-RELATED"/>
    <property type="match status" value="1"/>
</dbReference>
<dbReference type="InterPro" id="IPR002397">
    <property type="entry name" value="Cyt_P450_B"/>
</dbReference>
<keyword evidence="2" id="KW-0479">Metal-binding</keyword>
<dbReference type="GO" id="GO:0004497">
    <property type="term" value="F:monooxygenase activity"/>
    <property type="evidence" value="ECO:0007669"/>
    <property type="project" value="UniProtKB-KW"/>
</dbReference>
<dbReference type="GO" id="GO:0016705">
    <property type="term" value="F:oxidoreductase activity, acting on paired donors, with incorporation or reduction of molecular oxygen"/>
    <property type="evidence" value="ECO:0007669"/>
    <property type="project" value="InterPro"/>
</dbReference>
<comment type="caution">
    <text evidence="3">The sequence shown here is derived from an EMBL/GenBank/DDBJ whole genome shotgun (WGS) entry which is preliminary data.</text>
</comment>
<reference evidence="3" key="1">
    <citation type="submission" date="2022-06" db="EMBL/GenBank/DDBJ databases">
        <title>Genomic Encyclopedia of Archaeal and Bacterial Type Strains, Phase II (KMG-II): from individual species to whole genera.</title>
        <authorList>
            <person name="Goeker M."/>
        </authorList>
    </citation>
    <scope>NUCLEOTIDE SEQUENCE</scope>
    <source>
        <strain evidence="3">DSM 43935</strain>
    </source>
</reference>
<protein>
    <submittedName>
        <fullName evidence="3">Cytochrome P450</fullName>
    </submittedName>
</protein>
<evidence type="ECO:0000313" key="4">
    <source>
        <dbReference type="Proteomes" id="UP001206128"/>
    </source>
</evidence>
<dbReference type="PROSITE" id="PS00086">
    <property type="entry name" value="CYTOCHROME_P450"/>
    <property type="match status" value="1"/>
</dbReference>
<gene>
    <name evidence="3" type="ORF">LX83_004563</name>
</gene>